<sequence>MLAIIEPTTALSNPPSWYSLLAKSEIIDGERVYVDVAGRVPPSLLLCTKSGKERVTVKLADFVAVDVIQPIQDDA</sequence>
<accession>A0A445IWZ6</accession>
<reference evidence="1 2" key="1">
    <citation type="submission" date="2018-09" db="EMBL/GenBank/DDBJ databases">
        <title>A high-quality reference genome of wild soybean provides a powerful tool to mine soybean genomes.</title>
        <authorList>
            <person name="Xie M."/>
            <person name="Chung C.Y.L."/>
            <person name="Li M.-W."/>
            <person name="Wong F.-L."/>
            <person name="Chan T.-F."/>
            <person name="Lam H.-M."/>
        </authorList>
    </citation>
    <scope>NUCLEOTIDE SEQUENCE [LARGE SCALE GENOMIC DNA]</scope>
    <source>
        <strain evidence="2">cv. W05</strain>
        <tissue evidence="1">Hypocotyl of etiolated seedlings</tissue>
    </source>
</reference>
<protein>
    <submittedName>
        <fullName evidence="1">Uncharacterized protein</fullName>
    </submittedName>
</protein>
<gene>
    <name evidence="1" type="ORF">D0Y65_023231</name>
</gene>
<dbReference type="EMBL" id="QZWG01000009">
    <property type="protein sequence ID" value="RZB90665.1"/>
    <property type="molecule type" value="Genomic_DNA"/>
</dbReference>
<evidence type="ECO:0000313" key="1">
    <source>
        <dbReference type="EMBL" id="RZB90665.1"/>
    </source>
</evidence>
<proteinExistence type="predicted"/>
<dbReference type="Proteomes" id="UP000289340">
    <property type="component" value="Chromosome 9"/>
</dbReference>
<dbReference type="AlphaFoldDB" id="A0A445IWZ6"/>
<evidence type="ECO:0000313" key="2">
    <source>
        <dbReference type="Proteomes" id="UP000289340"/>
    </source>
</evidence>
<keyword evidence="2" id="KW-1185">Reference proteome</keyword>
<comment type="caution">
    <text evidence="1">The sequence shown here is derived from an EMBL/GenBank/DDBJ whole genome shotgun (WGS) entry which is preliminary data.</text>
</comment>
<organism evidence="1 2">
    <name type="scientific">Glycine soja</name>
    <name type="common">Wild soybean</name>
    <dbReference type="NCBI Taxonomy" id="3848"/>
    <lineage>
        <taxon>Eukaryota</taxon>
        <taxon>Viridiplantae</taxon>
        <taxon>Streptophyta</taxon>
        <taxon>Embryophyta</taxon>
        <taxon>Tracheophyta</taxon>
        <taxon>Spermatophyta</taxon>
        <taxon>Magnoliopsida</taxon>
        <taxon>eudicotyledons</taxon>
        <taxon>Gunneridae</taxon>
        <taxon>Pentapetalae</taxon>
        <taxon>rosids</taxon>
        <taxon>fabids</taxon>
        <taxon>Fabales</taxon>
        <taxon>Fabaceae</taxon>
        <taxon>Papilionoideae</taxon>
        <taxon>50 kb inversion clade</taxon>
        <taxon>NPAAA clade</taxon>
        <taxon>indigoferoid/millettioid clade</taxon>
        <taxon>Phaseoleae</taxon>
        <taxon>Glycine</taxon>
        <taxon>Glycine subgen. Soja</taxon>
    </lineage>
</organism>
<name>A0A445IWZ6_GLYSO</name>